<dbReference type="GO" id="GO:0016020">
    <property type="term" value="C:membrane"/>
    <property type="evidence" value="ECO:0007669"/>
    <property type="project" value="UniProtKB-SubCell"/>
</dbReference>
<keyword evidence="4 7" id="KW-1133">Transmembrane helix</keyword>
<dbReference type="GO" id="GO:0022857">
    <property type="term" value="F:transmembrane transporter activity"/>
    <property type="evidence" value="ECO:0007669"/>
    <property type="project" value="TreeGrafter"/>
</dbReference>
<name>A0A1X6N058_9APHY</name>
<feature type="transmembrane region" description="Helical" evidence="7">
    <location>
        <begin position="296"/>
        <end position="315"/>
    </location>
</feature>
<feature type="transmembrane region" description="Helical" evidence="7">
    <location>
        <begin position="356"/>
        <end position="377"/>
    </location>
</feature>
<evidence type="ECO:0008006" key="10">
    <source>
        <dbReference type="Google" id="ProtNLM"/>
    </source>
</evidence>
<evidence type="ECO:0000256" key="3">
    <source>
        <dbReference type="ARBA" id="ARBA00022692"/>
    </source>
</evidence>
<dbReference type="EMBL" id="KZ110598">
    <property type="protein sequence ID" value="OSX61823.1"/>
    <property type="molecule type" value="Genomic_DNA"/>
</dbReference>
<evidence type="ECO:0000256" key="5">
    <source>
        <dbReference type="ARBA" id="ARBA00023136"/>
    </source>
</evidence>
<sequence length="425" mass="47039">MSTESGSLDFQEEQEKSEGITVQPDLIHPTDKDGDLLAKDVRPAAERQLVRQLDIRLMPTIIVIFIMNYIDRSAVTSARLQGLTQDLHLTEVQYSTVLAVLCASYVPAQIPSNMSDRIGKILNRISRALQELAFRSAVIYGGLLISNAFGNGAISIFIGILAIFILPDYPHNTRWLTPAQLRLAQVRLAEDAGEADEDAAGESAFVGLKLALKDPKVGIFAIMNCSQLLGLGFINFFPTDPVRPPWIFATIVCAVNAWSADRTGERFFHHCWPWWGVLVAYIIGASTTSIGARYFAMFLMAAGYSGFALTAVWVANAIPRPPAKRSAAIGIVNGIGNIGNLYALQSVWSPDYHPSMFIGIASLTFSTILAFVIRCILVHENKQLERDETEDPKGARRERIEEAARLEGLTFEEALERKRGFRYLY</sequence>
<dbReference type="OrthoDB" id="2985014at2759"/>
<keyword evidence="5 7" id="KW-0472">Membrane</keyword>
<dbReference type="InterPro" id="IPR036259">
    <property type="entry name" value="MFS_trans_sf"/>
</dbReference>
<reference evidence="8 9" key="1">
    <citation type="submission" date="2017-04" db="EMBL/GenBank/DDBJ databases">
        <title>Genome Sequence of the Model Brown-Rot Fungus Postia placenta SB12.</title>
        <authorList>
            <consortium name="DOE Joint Genome Institute"/>
            <person name="Gaskell J."/>
            <person name="Kersten P."/>
            <person name="Larrondo L.F."/>
            <person name="Canessa P."/>
            <person name="Martinez D."/>
            <person name="Hibbett D."/>
            <person name="Schmoll M."/>
            <person name="Kubicek C.P."/>
            <person name="Martinez A.T."/>
            <person name="Yadav J."/>
            <person name="Master E."/>
            <person name="Magnuson J.K."/>
            <person name="James T."/>
            <person name="Yaver D."/>
            <person name="Berka R."/>
            <person name="Labutti K."/>
            <person name="Lipzen A."/>
            <person name="Aerts A."/>
            <person name="Barry K."/>
            <person name="Henrissat B."/>
            <person name="Blanchette R."/>
            <person name="Grigoriev I."/>
            <person name="Cullen D."/>
        </authorList>
    </citation>
    <scope>NUCLEOTIDE SEQUENCE [LARGE SCALE GENOMIC DNA]</scope>
    <source>
        <strain evidence="8 9">MAD-698-R-SB12</strain>
    </source>
</reference>
<protein>
    <recommendedName>
        <fullName evidence="10">Major facilitator superfamily (MFS) profile domain-containing protein</fullName>
    </recommendedName>
</protein>
<keyword evidence="2" id="KW-0813">Transport</keyword>
<feature type="region of interest" description="Disordered" evidence="6">
    <location>
        <begin position="1"/>
        <end position="32"/>
    </location>
</feature>
<evidence type="ECO:0000256" key="7">
    <source>
        <dbReference type="SAM" id="Phobius"/>
    </source>
</evidence>
<dbReference type="STRING" id="670580.A0A1X6N058"/>
<dbReference type="SUPFAM" id="SSF103473">
    <property type="entry name" value="MFS general substrate transporter"/>
    <property type="match status" value="1"/>
</dbReference>
<accession>A0A1X6N058</accession>
<feature type="transmembrane region" description="Helical" evidence="7">
    <location>
        <begin position="217"/>
        <end position="237"/>
    </location>
</feature>
<evidence type="ECO:0000256" key="2">
    <source>
        <dbReference type="ARBA" id="ARBA00022448"/>
    </source>
</evidence>
<feature type="transmembrane region" description="Helical" evidence="7">
    <location>
        <begin position="137"/>
        <end position="166"/>
    </location>
</feature>
<evidence type="ECO:0000256" key="6">
    <source>
        <dbReference type="SAM" id="MobiDB-lite"/>
    </source>
</evidence>
<gene>
    <name evidence="8" type="ORF">POSPLADRAFT_1047078</name>
</gene>
<feature type="transmembrane region" description="Helical" evidence="7">
    <location>
        <begin position="272"/>
        <end position="290"/>
    </location>
</feature>
<keyword evidence="3 7" id="KW-0812">Transmembrane</keyword>
<evidence type="ECO:0000256" key="4">
    <source>
        <dbReference type="ARBA" id="ARBA00022989"/>
    </source>
</evidence>
<keyword evidence="9" id="KW-1185">Reference proteome</keyword>
<proteinExistence type="predicted"/>
<evidence type="ECO:0000313" key="9">
    <source>
        <dbReference type="Proteomes" id="UP000194127"/>
    </source>
</evidence>
<dbReference type="AlphaFoldDB" id="A0A1X6N058"/>
<dbReference type="PANTHER" id="PTHR43791">
    <property type="entry name" value="PERMEASE-RELATED"/>
    <property type="match status" value="1"/>
</dbReference>
<feature type="transmembrane region" description="Helical" evidence="7">
    <location>
        <begin position="327"/>
        <end position="344"/>
    </location>
</feature>
<dbReference type="Proteomes" id="UP000194127">
    <property type="component" value="Unassembled WGS sequence"/>
</dbReference>
<evidence type="ECO:0000313" key="8">
    <source>
        <dbReference type="EMBL" id="OSX61823.1"/>
    </source>
</evidence>
<dbReference type="GeneID" id="36324151"/>
<evidence type="ECO:0000256" key="1">
    <source>
        <dbReference type="ARBA" id="ARBA00004141"/>
    </source>
</evidence>
<dbReference type="PANTHER" id="PTHR43791:SF20">
    <property type="entry name" value="TRANSPORTER, PUTATIVE (AFU_ORTHOLOGUE AFUA_3G14670)-RELATED"/>
    <property type="match status" value="1"/>
</dbReference>
<dbReference type="Gene3D" id="1.20.1250.20">
    <property type="entry name" value="MFS general substrate transporter like domains"/>
    <property type="match status" value="2"/>
</dbReference>
<dbReference type="RefSeq" id="XP_024338617.1">
    <property type="nucleotide sequence ID" value="XM_024479201.1"/>
</dbReference>
<comment type="subcellular location">
    <subcellularLocation>
        <location evidence="1">Membrane</location>
        <topology evidence="1">Multi-pass membrane protein</topology>
    </subcellularLocation>
</comment>
<organism evidence="8 9">
    <name type="scientific">Postia placenta MAD-698-R-SB12</name>
    <dbReference type="NCBI Taxonomy" id="670580"/>
    <lineage>
        <taxon>Eukaryota</taxon>
        <taxon>Fungi</taxon>
        <taxon>Dikarya</taxon>
        <taxon>Basidiomycota</taxon>
        <taxon>Agaricomycotina</taxon>
        <taxon>Agaricomycetes</taxon>
        <taxon>Polyporales</taxon>
        <taxon>Adustoporiaceae</taxon>
        <taxon>Rhodonia</taxon>
    </lineage>
</organism>